<feature type="domain" description="SGNH hydrolase-type esterase" evidence="1">
    <location>
        <begin position="28"/>
        <end position="201"/>
    </location>
</feature>
<name>A0ABT8UI30_9MYCO</name>
<keyword evidence="3" id="KW-1185">Reference proteome</keyword>
<dbReference type="SUPFAM" id="SSF52266">
    <property type="entry name" value="SGNH hydrolase"/>
    <property type="match status" value="1"/>
</dbReference>
<comment type="caution">
    <text evidence="2">The sequence shown here is derived from an EMBL/GenBank/DDBJ whole genome shotgun (WGS) entry which is preliminary data.</text>
</comment>
<sequence length="273" mass="29679">MSEPWRTERIRPGLGTIAPVVTFSRYVAIGDSFTEGVGDPHPGSRNGLRGWADRVAAHLAEDHPGFRYANLAVRGRVMDDIVAEQIPLCALLEPDLITVYAGMNDLMALAVDTDAVMARYADGLKALQQTGAVVLAFTAPDLGAKPLFRGLRGRAAIYNELLRTTTDDLGIGLVDFWRFDEFRDPLLWDGDRVHLSPLGHEVMAARVLEAHPDTGSRAAPVPNFVPAPTSGADVYTNVRWAISFAAPWAIRRLRRMTPGAGIEPKSNTLISVG</sequence>
<proteinExistence type="predicted"/>
<dbReference type="PANTHER" id="PTHR43784:SF2">
    <property type="entry name" value="GDSL-LIKE LIPASE_ACYLHYDROLASE, PUTATIVE (AFU_ORTHOLOGUE AFUA_2G00820)-RELATED"/>
    <property type="match status" value="1"/>
</dbReference>
<dbReference type="Gene3D" id="3.40.50.1110">
    <property type="entry name" value="SGNH hydrolase"/>
    <property type="match status" value="1"/>
</dbReference>
<dbReference type="RefSeq" id="WP_302915036.1">
    <property type="nucleotide sequence ID" value="NZ_JAUMSQ010000129.1"/>
</dbReference>
<reference evidence="2" key="1">
    <citation type="submission" date="2023-07" db="EMBL/GenBank/DDBJ databases">
        <title>Mycolicibacterium sp. nov., a novel bacterial species.</title>
        <authorList>
            <person name="Cao Y."/>
        </authorList>
    </citation>
    <scope>NUCLEOTIDE SEQUENCE</scope>
    <source>
        <strain evidence="2">KC 300</strain>
    </source>
</reference>
<dbReference type="Pfam" id="PF13472">
    <property type="entry name" value="Lipase_GDSL_2"/>
    <property type="match status" value="1"/>
</dbReference>
<dbReference type="CDD" id="cd01832">
    <property type="entry name" value="SGNH_hydrolase_like_1"/>
    <property type="match status" value="1"/>
</dbReference>
<accession>A0ABT8UI30</accession>
<protein>
    <submittedName>
        <fullName evidence="2">SGNH/GDSL hydrolase family protein</fullName>
        <ecNumber evidence="2">3.1.-.-</ecNumber>
    </submittedName>
</protein>
<evidence type="ECO:0000313" key="3">
    <source>
        <dbReference type="Proteomes" id="UP001168823"/>
    </source>
</evidence>
<evidence type="ECO:0000259" key="1">
    <source>
        <dbReference type="Pfam" id="PF13472"/>
    </source>
</evidence>
<dbReference type="InterPro" id="IPR013830">
    <property type="entry name" value="SGNH_hydro"/>
</dbReference>
<dbReference type="PANTHER" id="PTHR43784">
    <property type="entry name" value="GDSL-LIKE LIPASE/ACYLHYDROLASE, PUTATIVE (AFU_ORTHOLOGUE AFUA_2G00820)-RELATED"/>
    <property type="match status" value="1"/>
</dbReference>
<gene>
    <name evidence="2" type="ORF">Q2100_17075</name>
</gene>
<dbReference type="Proteomes" id="UP001168823">
    <property type="component" value="Unassembled WGS sequence"/>
</dbReference>
<dbReference type="EC" id="3.1.-.-" evidence="2"/>
<dbReference type="EMBL" id="JAUMSQ010000129">
    <property type="protein sequence ID" value="MDO3637458.1"/>
    <property type="molecule type" value="Genomic_DNA"/>
</dbReference>
<evidence type="ECO:0000313" key="2">
    <source>
        <dbReference type="EMBL" id="MDO3637458.1"/>
    </source>
</evidence>
<dbReference type="InterPro" id="IPR053140">
    <property type="entry name" value="GDSL_Rv0518-like"/>
</dbReference>
<dbReference type="GO" id="GO:0016787">
    <property type="term" value="F:hydrolase activity"/>
    <property type="evidence" value="ECO:0007669"/>
    <property type="project" value="UniProtKB-KW"/>
</dbReference>
<organism evidence="2 3">
    <name type="scientific">Mycolicibacterium arseniciresistens</name>
    <dbReference type="NCBI Taxonomy" id="3062257"/>
    <lineage>
        <taxon>Bacteria</taxon>
        <taxon>Bacillati</taxon>
        <taxon>Actinomycetota</taxon>
        <taxon>Actinomycetes</taxon>
        <taxon>Mycobacteriales</taxon>
        <taxon>Mycobacteriaceae</taxon>
        <taxon>Mycolicibacterium</taxon>
    </lineage>
</organism>
<keyword evidence="2" id="KW-0378">Hydrolase</keyword>
<dbReference type="InterPro" id="IPR036514">
    <property type="entry name" value="SGNH_hydro_sf"/>
</dbReference>